<name>A0A6C0DBH1_9ZZZZ</name>
<sequence>MPNPNTWPYNKERGCPAGYVETAQYNALGRKRKTICTKKGRVVVAIEKNRRNNVSKTRKKRGAFYIPSMHSLAKEACPPGEIQRKGFKRKYSSAVREKGYEVRRTSGQTYRVRPARNEVYVAPSCVKLTGKSQPGVPSRVAPGRKGDLSQFGYSFNRDKNTRRRALGKAVTKYGPLAVHRKLRVMSSKLGEKFENLHRRFGSRGNPLIHKIPEIAERFVENAEWIKKTYPDP</sequence>
<proteinExistence type="predicted"/>
<accession>A0A6C0DBH1</accession>
<evidence type="ECO:0000313" key="1">
    <source>
        <dbReference type="EMBL" id="QHT14346.1"/>
    </source>
</evidence>
<protein>
    <submittedName>
        <fullName evidence="1">Uncharacterized protein</fullName>
    </submittedName>
</protein>
<reference evidence="1" key="1">
    <citation type="journal article" date="2020" name="Nature">
        <title>Giant virus diversity and host interactions through global metagenomics.</title>
        <authorList>
            <person name="Schulz F."/>
            <person name="Roux S."/>
            <person name="Paez-Espino D."/>
            <person name="Jungbluth S."/>
            <person name="Walsh D.A."/>
            <person name="Denef V.J."/>
            <person name="McMahon K.D."/>
            <person name="Konstantinidis K.T."/>
            <person name="Eloe-Fadrosh E.A."/>
            <person name="Kyrpides N.C."/>
            <person name="Woyke T."/>
        </authorList>
    </citation>
    <scope>NUCLEOTIDE SEQUENCE</scope>
    <source>
        <strain evidence="1">GVMAG-M-3300023174-137</strain>
    </source>
</reference>
<dbReference type="AlphaFoldDB" id="A0A6C0DBH1"/>
<dbReference type="InterPro" id="IPR043905">
    <property type="entry name" value="DUF5771"/>
</dbReference>
<dbReference type="EMBL" id="MN739581">
    <property type="protein sequence ID" value="QHT14346.1"/>
    <property type="molecule type" value="Genomic_DNA"/>
</dbReference>
<organism evidence="1">
    <name type="scientific">viral metagenome</name>
    <dbReference type="NCBI Taxonomy" id="1070528"/>
    <lineage>
        <taxon>unclassified sequences</taxon>
        <taxon>metagenomes</taxon>
        <taxon>organismal metagenomes</taxon>
    </lineage>
</organism>
<dbReference type="Pfam" id="PF19075">
    <property type="entry name" value="DUF5771"/>
    <property type="match status" value="1"/>
</dbReference>